<comment type="caution">
    <text evidence="2">The sequence shown here is derived from an EMBL/GenBank/DDBJ whole genome shotgun (WGS) entry which is preliminary data.</text>
</comment>
<dbReference type="Proteomes" id="UP001431209">
    <property type="component" value="Unassembled WGS sequence"/>
</dbReference>
<accession>A0AAW2ZLH0</accession>
<name>A0AAW2ZLH0_9EUKA</name>
<dbReference type="PANTHER" id="PTHR40861">
    <property type="entry name" value="DUF2183 DOMAIN-CONTAINING PROTEIN"/>
    <property type="match status" value="1"/>
</dbReference>
<dbReference type="AlphaFoldDB" id="A0AAW2ZLH0"/>
<feature type="region of interest" description="Disordered" evidence="1">
    <location>
        <begin position="340"/>
        <end position="375"/>
    </location>
</feature>
<evidence type="ECO:0000313" key="3">
    <source>
        <dbReference type="Proteomes" id="UP001431209"/>
    </source>
</evidence>
<organism evidence="2 3">
    <name type="scientific">Acrasis kona</name>
    <dbReference type="NCBI Taxonomy" id="1008807"/>
    <lineage>
        <taxon>Eukaryota</taxon>
        <taxon>Discoba</taxon>
        <taxon>Heterolobosea</taxon>
        <taxon>Tetramitia</taxon>
        <taxon>Eutetramitia</taxon>
        <taxon>Acrasidae</taxon>
        <taxon>Acrasis</taxon>
    </lineage>
</organism>
<reference evidence="2 3" key="1">
    <citation type="submission" date="2024-03" db="EMBL/GenBank/DDBJ databases">
        <title>The Acrasis kona genome and developmental transcriptomes reveal deep origins of eukaryotic multicellular pathways.</title>
        <authorList>
            <person name="Sheikh S."/>
            <person name="Fu C.-J."/>
            <person name="Brown M.W."/>
            <person name="Baldauf S.L."/>
        </authorList>
    </citation>
    <scope>NUCLEOTIDE SEQUENCE [LARGE SCALE GENOMIC DNA]</scope>
    <source>
        <strain evidence="2 3">ATCC MYA-3509</strain>
    </source>
</reference>
<dbReference type="EMBL" id="JAOPGA020001656">
    <property type="protein sequence ID" value="KAL0490239.1"/>
    <property type="molecule type" value="Genomic_DNA"/>
</dbReference>
<proteinExistence type="predicted"/>
<keyword evidence="3" id="KW-1185">Reference proteome</keyword>
<gene>
    <name evidence="2" type="ORF">AKO1_006592</name>
</gene>
<evidence type="ECO:0000256" key="1">
    <source>
        <dbReference type="SAM" id="MobiDB-lite"/>
    </source>
</evidence>
<evidence type="ECO:0000313" key="2">
    <source>
        <dbReference type="EMBL" id="KAL0490239.1"/>
    </source>
</evidence>
<protein>
    <submittedName>
        <fullName evidence="2">AKT1</fullName>
    </submittedName>
</protein>
<sequence>MEKVEEHEESQILANKFLESIKSAKHRLQRNQHERLFTVDYYKEACEVLLSIHDAEILTEVKKAIDCSGESLLDFIFDTLSSEYRIKLLSHIKAINNKYNSDYPPVLLTDVDDTLFASLIDRSFGMHQPYPGVSHLYHYITTKKKISFVAVLSARPKLMRSKTRGQLENGALKHTKFSVLDGEVIDLPSAIKGTSLDIFTAILGLPATDRKECYMKMANTKFLNYSRYCLIYPEMKFIFFGDSGQGDVDTALLMCTNPQTTCSFIHDLRPGGFTGKSLLEEADRSLLEKQNIFVFDHHCDILSNKQMKKFLTADEINLIFDKVEEEWKDEHELRNHWTELKKSAHSREDKEDIAGPDDQKHHDGESEKSTKKHTSIIKTKKCVIL</sequence>
<feature type="compositionally biased region" description="Basic and acidic residues" evidence="1">
    <location>
        <begin position="340"/>
        <end position="369"/>
    </location>
</feature>
<dbReference type="PANTHER" id="PTHR40861:SF1">
    <property type="entry name" value="PHOSPHATIDATE PHOSPHATASE APP1 CATALYTIC DOMAIN-CONTAINING PROTEIN"/>
    <property type="match status" value="1"/>
</dbReference>